<comment type="function">
    <text evidence="1">Crystallins are the dominant structural components of the vertebrate eye lens.</text>
</comment>
<dbReference type="EMBL" id="JAGKHQ010000001">
    <property type="protein sequence ID" value="KAG7525185.1"/>
    <property type="molecule type" value="Genomic_DNA"/>
</dbReference>
<feature type="domain" description="Beta/gamma crystallin 'Greek key'" evidence="6">
    <location>
        <begin position="224"/>
        <end position="266"/>
    </location>
</feature>
<evidence type="ECO:0000256" key="2">
    <source>
        <dbReference type="ARBA" id="ARBA00009646"/>
    </source>
</evidence>
<comment type="caution">
    <text evidence="7">The sequence shown here is derived from an EMBL/GenBank/DDBJ whole genome shotgun (WGS) entry which is preliminary data.</text>
</comment>
<sequence length="269" mass="31213">MSNITDPAKLLRTAHTHTEQTQQQMKRKCGVGTNLFILLFCYGPGPHPRSPPANPPSHVYIGVSNFSSLTLRVWLSDRSNNTYRTNMSQYSGKITFYEGKCFTGRKLEVRGDCDNFQDRGFMNRVNSIRVESGAWICYDHPDFKGQQYILEHGEYPEFQRWNSHNDHMGSCKPIRMHGEHYRIELFEGGNFSGQCVEMCDDCPFLQSRGFSKNCINSVKVYGDGAWVMYEEPNFRGRMYVVERGHYCSHNEWQAQNPNIQSIRRVANYF</sequence>
<name>A0AAV6T747_SOLSE</name>
<evidence type="ECO:0000313" key="8">
    <source>
        <dbReference type="Proteomes" id="UP000693946"/>
    </source>
</evidence>
<dbReference type="PANTHER" id="PTHR11818:SF22">
    <property type="entry name" value="GAMMA-CRYSTALLIN N"/>
    <property type="match status" value="1"/>
</dbReference>
<feature type="domain" description="Beta/gamma crystallin 'Greek key'" evidence="6">
    <location>
        <begin position="181"/>
        <end position="222"/>
    </location>
</feature>
<proteinExistence type="inferred from homology"/>
<organism evidence="7 8">
    <name type="scientific">Solea senegalensis</name>
    <name type="common">Senegalese sole</name>
    <dbReference type="NCBI Taxonomy" id="28829"/>
    <lineage>
        <taxon>Eukaryota</taxon>
        <taxon>Metazoa</taxon>
        <taxon>Chordata</taxon>
        <taxon>Craniata</taxon>
        <taxon>Vertebrata</taxon>
        <taxon>Euteleostomi</taxon>
        <taxon>Actinopterygii</taxon>
        <taxon>Neopterygii</taxon>
        <taxon>Teleostei</taxon>
        <taxon>Neoteleostei</taxon>
        <taxon>Acanthomorphata</taxon>
        <taxon>Carangaria</taxon>
        <taxon>Pleuronectiformes</taxon>
        <taxon>Pleuronectoidei</taxon>
        <taxon>Soleidae</taxon>
        <taxon>Solea</taxon>
    </lineage>
</organism>
<reference evidence="7 8" key="1">
    <citation type="journal article" date="2021" name="Sci. Rep.">
        <title>Chromosome anchoring in Senegalese sole (Solea senegalensis) reveals sex-associated markers and genome rearrangements in flatfish.</title>
        <authorList>
            <person name="Guerrero-Cozar I."/>
            <person name="Gomez-Garrido J."/>
            <person name="Berbel C."/>
            <person name="Martinez-Blanch J.F."/>
            <person name="Alioto T."/>
            <person name="Claros M.G."/>
            <person name="Gagnaire P.A."/>
            <person name="Manchado M."/>
        </authorList>
    </citation>
    <scope>NUCLEOTIDE SEQUENCE [LARGE SCALE GENOMIC DNA]</scope>
    <source>
        <strain evidence="7">Sse05_10M</strain>
    </source>
</reference>
<dbReference type="PROSITE" id="PS50915">
    <property type="entry name" value="CRYSTALLIN_BETA_GAMMA"/>
    <property type="match status" value="4"/>
</dbReference>
<feature type="domain" description="Beta/gamma crystallin 'Greek key'" evidence="6">
    <location>
        <begin position="92"/>
        <end position="132"/>
    </location>
</feature>
<comment type="similarity">
    <text evidence="2">Belongs to the beta/gamma-crystallin family.</text>
</comment>
<dbReference type="GO" id="GO:0007601">
    <property type="term" value="P:visual perception"/>
    <property type="evidence" value="ECO:0007669"/>
    <property type="project" value="TreeGrafter"/>
</dbReference>
<evidence type="ECO:0000256" key="1">
    <source>
        <dbReference type="ARBA" id="ARBA00003689"/>
    </source>
</evidence>
<keyword evidence="5" id="KW-0677">Repeat</keyword>
<dbReference type="InterPro" id="IPR001064">
    <property type="entry name" value="Beta/gamma_crystallin"/>
</dbReference>
<comment type="subunit">
    <text evidence="3">Monomer.</text>
</comment>
<protein>
    <recommendedName>
        <fullName evidence="6">Beta/gamma crystallin 'Greek key' domain-containing protein</fullName>
    </recommendedName>
</protein>
<dbReference type="SMART" id="SM00247">
    <property type="entry name" value="XTALbg"/>
    <property type="match status" value="2"/>
</dbReference>
<evidence type="ECO:0000259" key="6">
    <source>
        <dbReference type="PROSITE" id="PS50915"/>
    </source>
</evidence>
<dbReference type="GO" id="GO:0005212">
    <property type="term" value="F:structural constituent of eye lens"/>
    <property type="evidence" value="ECO:0007669"/>
    <property type="project" value="UniProtKB-KW"/>
</dbReference>
<dbReference type="GO" id="GO:0002088">
    <property type="term" value="P:lens development in camera-type eye"/>
    <property type="evidence" value="ECO:0007669"/>
    <property type="project" value="TreeGrafter"/>
</dbReference>
<evidence type="ECO:0000313" key="7">
    <source>
        <dbReference type="EMBL" id="KAG7525185.1"/>
    </source>
</evidence>
<dbReference type="Proteomes" id="UP000693946">
    <property type="component" value="Linkage Group LG1"/>
</dbReference>
<accession>A0AAV6T747</accession>
<gene>
    <name evidence="7" type="ORF">JOB18_023232</name>
</gene>
<keyword evidence="4" id="KW-0273">Eye lens protein</keyword>
<feature type="domain" description="Beta/gamma crystallin 'Greek key'" evidence="6">
    <location>
        <begin position="133"/>
        <end position="175"/>
    </location>
</feature>
<evidence type="ECO:0000256" key="4">
    <source>
        <dbReference type="ARBA" id="ARBA00022613"/>
    </source>
</evidence>
<evidence type="ECO:0000256" key="3">
    <source>
        <dbReference type="ARBA" id="ARBA00011245"/>
    </source>
</evidence>
<keyword evidence="8" id="KW-1185">Reference proteome</keyword>
<dbReference type="PANTHER" id="PTHR11818">
    <property type="entry name" value="BETA/GAMMA CRYSTALLIN"/>
    <property type="match status" value="1"/>
</dbReference>
<dbReference type="Pfam" id="PF00030">
    <property type="entry name" value="Crystall"/>
    <property type="match status" value="2"/>
</dbReference>
<dbReference type="FunFam" id="2.60.20.10:FF:000007">
    <property type="entry name" value="Crystallin gamma N"/>
    <property type="match status" value="1"/>
</dbReference>
<dbReference type="FunFam" id="2.60.20.10:FF:000003">
    <property type="entry name" value="Crystallin gamma S"/>
    <property type="match status" value="1"/>
</dbReference>
<dbReference type="InterPro" id="IPR050252">
    <property type="entry name" value="Beta/Gamma-Crystallin"/>
</dbReference>
<dbReference type="AlphaFoldDB" id="A0AAV6T747"/>
<evidence type="ECO:0000256" key="5">
    <source>
        <dbReference type="ARBA" id="ARBA00022737"/>
    </source>
</evidence>